<dbReference type="InterPro" id="IPR001623">
    <property type="entry name" value="DnaJ_domain"/>
</dbReference>
<keyword evidence="4" id="KW-0472">Membrane</keyword>
<feature type="region of interest" description="Disordered" evidence="6">
    <location>
        <begin position="250"/>
        <end position="300"/>
    </location>
</feature>
<keyword evidence="3" id="KW-1133">Transmembrane helix</keyword>
<dbReference type="EMBL" id="JAEPRC010000032">
    <property type="protein sequence ID" value="KAG2213742.1"/>
    <property type="molecule type" value="Genomic_DNA"/>
</dbReference>
<keyword evidence="9" id="KW-1185">Reference proteome</keyword>
<dbReference type="CDD" id="cd06257">
    <property type="entry name" value="DnaJ"/>
    <property type="match status" value="1"/>
</dbReference>
<comment type="caution">
    <text evidence="8">The sequence shown here is derived from an EMBL/GenBank/DDBJ whole genome shotgun (WGS) entry which is preliminary data.</text>
</comment>
<organism evidence="8 9">
    <name type="scientific">Mucor plumbeus</name>
    <dbReference type="NCBI Taxonomy" id="97098"/>
    <lineage>
        <taxon>Eukaryota</taxon>
        <taxon>Fungi</taxon>
        <taxon>Fungi incertae sedis</taxon>
        <taxon>Mucoromycota</taxon>
        <taxon>Mucoromycotina</taxon>
        <taxon>Mucoromycetes</taxon>
        <taxon>Mucorales</taxon>
        <taxon>Mucorineae</taxon>
        <taxon>Mucoraceae</taxon>
        <taxon>Mucor</taxon>
    </lineage>
</organism>
<evidence type="ECO:0000313" key="9">
    <source>
        <dbReference type="Proteomes" id="UP000650833"/>
    </source>
</evidence>
<keyword evidence="2" id="KW-0732">Signal</keyword>
<dbReference type="Pfam" id="PF00226">
    <property type="entry name" value="DnaJ"/>
    <property type="match status" value="1"/>
</dbReference>
<comment type="subcellular location">
    <subcellularLocation>
        <location evidence="5">Endomembrane system</location>
        <topology evidence="5">Single-pass membrane protein</topology>
    </subcellularLocation>
</comment>
<dbReference type="InterPro" id="IPR052606">
    <property type="entry name" value="DnaJ_domain_protein"/>
</dbReference>
<dbReference type="SUPFAM" id="SSF46565">
    <property type="entry name" value="Chaperone J-domain"/>
    <property type="match status" value="1"/>
</dbReference>
<name>A0A8H7VCH4_9FUNG</name>
<sequence length="300" mass="34491">MVPKVKAWTEADFEIFDIVDALEKAEGKDTNFYNWLVTNRNQFEKPSATQSEISKAYRKLSLKWHPDKNKGDAKAKERFTRLGVIVTILRDPTSRERYNFFYKNGVPRWRGTGYLYSRFRPGLGTVSVVLLLIAAGMQHIAGQINYHQEKRKIAQFVAEARTHMIHDAPKGRAATLGRSYVEVGRKNMRCEVKGDNYLIVYPDERTGEPIHLNTEWVIKPTVSNLFIIAWPKRLIYKALGKKEEIEEEFEEETVEEAAEEEQKQNVDFSSNKKSLRKRGGGEKVNVMGAKVGGRRRPAKN</sequence>
<evidence type="ECO:0000256" key="1">
    <source>
        <dbReference type="ARBA" id="ARBA00022692"/>
    </source>
</evidence>
<dbReference type="InterPro" id="IPR036869">
    <property type="entry name" value="J_dom_sf"/>
</dbReference>
<evidence type="ECO:0000256" key="4">
    <source>
        <dbReference type="ARBA" id="ARBA00023136"/>
    </source>
</evidence>
<protein>
    <recommendedName>
        <fullName evidence="7">J domain-containing protein</fullName>
    </recommendedName>
</protein>
<feature type="domain" description="J" evidence="7">
    <location>
        <begin position="31"/>
        <end position="102"/>
    </location>
</feature>
<dbReference type="GO" id="GO:0012505">
    <property type="term" value="C:endomembrane system"/>
    <property type="evidence" value="ECO:0007669"/>
    <property type="project" value="UniProtKB-SubCell"/>
</dbReference>
<dbReference type="PRINTS" id="PR00625">
    <property type="entry name" value="JDOMAIN"/>
</dbReference>
<dbReference type="PANTHER" id="PTHR44653">
    <property type="entry name" value="DNAJ HOMOLOG SUBFAMILY C MEMBER 1"/>
    <property type="match status" value="1"/>
</dbReference>
<dbReference type="AlphaFoldDB" id="A0A8H7VCH4"/>
<dbReference type="OrthoDB" id="413400at2759"/>
<evidence type="ECO:0000256" key="6">
    <source>
        <dbReference type="SAM" id="MobiDB-lite"/>
    </source>
</evidence>
<feature type="compositionally biased region" description="Acidic residues" evidence="6">
    <location>
        <begin position="250"/>
        <end position="259"/>
    </location>
</feature>
<keyword evidence="1" id="KW-0812">Transmembrane</keyword>
<dbReference type="PROSITE" id="PS50076">
    <property type="entry name" value="DNAJ_2"/>
    <property type="match status" value="1"/>
</dbReference>
<proteinExistence type="predicted"/>
<reference evidence="8" key="1">
    <citation type="submission" date="2020-12" db="EMBL/GenBank/DDBJ databases">
        <title>Metabolic potential, ecology and presence of endohyphal bacteria is reflected in genomic diversity of Mucoromycotina.</title>
        <authorList>
            <person name="Muszewska A."/>
            <person name="Okrasinska A."/>
            <person name="Steczkiewicz K."/>
            <person name="Drgas O."/>
            <person name="Orlowska M."/>
            <person name="Perlinska-Lenart U."/>
            <person name="Aleksandrzak-Piekarczyk T."/>
            <person name="Szatraj K."/>
            <person name="Zielenkiewicz U."/>
            <person name="Pilsyk S."/>
            <person name="Malc E."/>
            <person name="Mieczkowski P."/>
            <person name="Kruszewska J.S."/>
            <person name="Biernat P."/>
            <person name="Pawlowska J."/>
        </authorList>
    </citation>
    <scope>NUCLEOTIDE SEQUENCE</scope>
    <source>
        <strain evidence="8">CBS 226.32</strain>
    </source>
</reference>
<evidence type="ECO:0000256" key="3">
    <source>
        <dbReference type="ARBA" id="ARBA00022989"/>
    </source>
</evidence>
<dbReference type="Proteomes" id="UP000650833">
    <property type="component" value="Unassembled WGS sequence"/>
</dbReference>
<evidence type="ECO:0000256" key="2">
    <source>
        <dbReference type="ARBA" id="ARBA00022729"/>
    </source>
</evidence>
<gene>
    <name evidence="8" type="ORF">INT46_009890</name>
</gene>
<evidence type="ECO:0000259" key="7">
    <source>
        <dbReference type="PROSITE" id="PS50076"/>
    </source>
</evidence>
<evidence type="ECO:0000313" key="8">
    <source>
        <dbReference type="EMBL" id="KAG2213742.1"/>
    </source>
</evidence>
<accession>A0A8H7VCH4</accession>
<dbReference type="PANTHER" id="PTHR44653:SF2">
    <property type="entry name" value="DNAJ HOMOLOG SUBFAMILY C MEMBER 1"/>
    <property type="match status" value="1"/>
</dbReference>
<dbReference type="Gene3D" id="1.10.287.110">
    <property type="entry name" value="DnaJ domain"/>
    <property type="match status" value="1"/>
</dbReference>
<evidence type="ECO:0000256" key="5">
    <source>
        <dbReference type="ARBA" id="ARBA00037847"/>
    </source>
</evidence>
<dbReference type="SMART" id="SM00271">
    <property type="entry name" value="DnaJ"/>
    <property type="match status" value="1"/>
</dbReference>